<feature type="signal peptide" evidence="1">
    <location>
        <begin position="1"/>
        <end position="23"/>
    </location>
</feature>
<organism evidence="2 3">
    <name type="scientific">Nonomuraea soli</name>
    <dbReference type="NCBI Taxonomy" id="1032476"/>
    <lineage>
        <taxon>Bacteria</taxon>
        <taxon>Bacillati</taxon>
        <taxon>Actinomycetota</taxon>
        <taxon>Actinomycetes</taxon>
        <taxon>Streptosporangiales</taxon>
        <taxon>Streptosporangiaceae</taxon>
        <taxon>Nonomuraea</taxon>
    </lineage>
</organism>
<feature type="chain" id="PRO_5039680638" evidence="1">
    <location>
        <begin position="24"/>
        <end position="120"/>
    </location>
</feature>
<dbReference type="Proteomes" id="UP000530928">
    <property type="component" value="Unassembled WGS sequence"/>
</dbReference>
<dbReference type="AlphaFoldDB" id="A0A7W0CEF9"/>
<reference evidence="2 3" key="1">
    <citation type="submission" date="2020-07" db="EMBL/GenBank/DDBJ databases">
        <title>Genomic Encyclopedia of Type Strains, Phase IV (KMG-IV): sequencing the most valuable type-strain genomes for metagenomic binning, comparative biology and taxonomic classification.</title>
        <authorList>
            <person name="Goeker M."/>
        </authorList>
    </citation>
    <scope>NUCLEOTIDE SEQUENCE [LARGE SCALE GENOMIC DNA]</scope>
    <source>
        <strain evidence="2 3">DSM 45533</strain>
    </source>
</reference>
<name>A0A7W0CEF9_9ACTN</name>
<comment type="caution">
    <text evidence="2">The sequence shown here is derived from an EMBL/GenBank/DDBJ whole genome shotgun (WGS) entry which is preliminary data.</text>
</comment>
<evidence type="ECO:0000313" key="2">
    <source>
        <dbReference type="EMBL" id="MBA2889665.1"/>
    </source>
</evidence>
<keyword evidence="1" id="KW-0732">Signal</keyword>
<accession>A0A7W0CEF9</accession>
<dbReference type="EMBL" id="JACDUR010000001">
    <property type="protein sequence ID" value="MBA2889665.1"/>
    <property type="molecule type" value="Genomic_DNA"/>
</dbReference>
<gene>
    <name evidence="2" type="ORF">HNR30_001000</name>
</gene>
<evidence type="ECO:0000256" key="1">
    <source>
        <dbReference type="SAM" id="SignalP"/>
    </source>
</evidence>
<sequence>MLKNIVKTAVAGIGFAAATLAIAQPASASSFSWNVGDGLITYVDTGNRLCVEAYDSEGARWVEVRINGRTYRDNNNYYGDPGSLCWTVSLTENATYTATARSYWGERGTTISRGSRSFTA</sequence>
<proteinExistence type="predicted"/>
<dbReference type="RefSeq" id="WP_181608432.1">
    <property type="nucleotide sequence ID" value="NZ_BAABAM010000001.1"/>
</dbReference>
<keyword evidence="3" id="KW-1185">Reference proteome</keyword>
<evidence type="ECO:0000313" key="3">
    <source>
        <dbReference type="Proteomes" id="UP000530928"/>
    </source>
</evidence>
<protein>
    <submittedName>
        <fullName evidence="2">Uncharacterized protein</fullName>
    </submittedName>
</protein>